<dbReference type="Gene3D" id="3.40.50.720">
    <property type="entry name" value="NAD(P)-binding Rossmann-like Domain"/>
    <property type="match status" value="1"/>
</dbReference>
<organism evidence="3 4">
    <name type="scientific">Rhizobium alvei</name>
    <dbReference type="NCBI Taxonomy" id="1132659"/>
    <lineage>
        <taxon>Bacteria</taxon>
        <taxon>Pseudomonadati</taxon>
        <taxon>Pseudomonadota</taxon>
        <taxon>Alphaproteobacteria</taxon>
        <taxon>Hyphomicrobiales</taxon>
        <taxon>Rhizobiaceae</taxon>
        <taxon>Rhizobium/Agrobacterium group</taxon>
        <taxon>Rhizobium</taxon>
    </lineage>
</organism>
<dbReference type="SUPFAM" id="SSF51735">
    <property type="entry name" value="NAD(P)-binding Rossmann-fold domains"/>
    <property type="match status" value="1"/>
</dbReference>
<dbReference type="InterPro" id="IPR052698">
    <property type="entry name" value="MoCofactor_Util/Proc"/>
</dbReference>
<feature type="domain" description="XdhC- CoxI" evidence="1">
    <location>
        <begin position="9"/>
        <end position="70"/>
    </location>
</feature>
<dbReference type="NCBIfam" id="TIGR02964">
    <property type="entry name" value="xanthine_xdhC"/>
    <property type="match status" value="1"/>
</dbReference>
<protein>
    <submittedName>
        <fullName evidence="3">Xanthine dehydrogenase accessory protein XdhC</fullName>
    </submittedName>
</protein>
<comment type="caution">
    <text evidence="3">The sequence shown here is derived from an EMBL/GenBank/DDBJ whole genome shotgun (WGS) entry which is preliminary data.</text>
</comment>
<proteinExistence type="predicted"/>
<accession>A0ABT8YKX1</accession>
<dbReference type="InterPro" id="IPR014308">
    <property type="entry name" value="Xanthine_DH_XdhC"/>
</dbReference>
<evidence type="ECO:0000259" key="2">
    <source>
        <dbReference type="Pfam" id="PF13478"/>
    </source>
</evidence>
<dbReference type="InterPro" id="IPR003777">
    <property type="entry name" value="XdhC_CoxI"/>
</dbReference>
<dbReference type="InterPro" id="IPR027051">
    <property type="entry name" value="XdhC_Rossmann_dom"/>
</dbReference>
<reference evidence="3" key="2">
    <citation type="submission" date="2023-07" db="EMBL/GenBank/DDBJ databases">
        <authorList>
            <person name="Shen H."/>
        </authorList>
    </citation>
    <scope>NUCLEOTIDE SEQUENCE</scope>
    <source>
        <strain evidence="3">TNR-22</strain>
    </source>
</reference>
<evidence type="ECO:0000313" key="4">
    <source>
        <dbReference type="Proteomes" id="UP001174932"/>
    </source>
</evidence>
<dbReference type="EMBL" id="JAUOZU010000007">
    <property type="protein sequence ID" value="MDO6964317.1"/>
    <property type="molecule type" value="Genomic_DNA"/>
</dbReference>
<feature type="domain" description="XdhC Rossmann" evidence="2">
    <location>
        <begin position="116"/>
        <end position="257"/>
    </location>
</feature>
<dbReference type="PANTHER" id="PTHR30388">
    <property type="entry name" value="ALDEHYDE OXIDOREDUCTASE MOLYBDENUM COFACTOR ASSEMBLY PROTEIN"/>
    <property type="match status" value="1"/>
</dbReference>
<evidence type="ECO:0000313" key="3">
    <source>
        <dbReference type="EMBL" id="MDO6964317.1"/>
    </source>
</evidence>
<sequence>MEIPADFLSSHERCILIEVMATWGSTPREAGAFMFVSERALSGTIGGGRMEHAAIALARSMLGDGREKETLDVTLGPDSGQCCGGRVSLSLSLATEQVMEDLRLRSRLEADAYPDVFIFGAGHVGRALALALKPLPFNVMVVETREDEAVQLAPGIDYRIEAIAERAVSDVRAGGAVVIVTHDHALDFLIGTEALKRADLSYVGMIGSKTKRGLFLHHLRDHGEDEQRIDRLILPIGGKAVHDKRPPVIAALVAAELLTHYIGSG</sequence>
<dbReference type="Pfam" id="PF13478">
    <property type="entry name" value="XdhC_C"/>
    <property type="match status" value="1"/>
</dbReference>
<reference evidence="3" key="1">
    <citation type="journal article" date="2015" name="Int. J. Syst. Evol. Microbiol.">
        <title>Rhizobium alvei sp. nov., isolated from a freshwater river.</title>
        <authorList>
            <person name="Sheu S.Y."/>
            <person name="Huang H.W."/>
            <person name="Young C.C."/>
            <person name="Chen W.M."/>
        </authorList>
    </citation>
    <scope>NUCLEOTIDE SEQUENCE</scope>
    <source>
        <strain evidence="3">TNR-22</strain>
    </source>
</reference>
<dbReference type="RefSeq" id="WP_304376575.1">
    <property type="nucleotide sequence ID" value="NZ_JAUOZU010000007.1"/>
</dbReference>
<dbReference type="PANTHER" id="PTHR30388:SF6">
    <property type="entry name" value="XANTHINE DEHYDROGENASE SUBUNIT A-RELATED"/>
    <property type="match status" value="1"/>
</dbReference>
<evidence type="ECO:0000259" key="1">
    <source>
        <dbReference type="Pfam" id="PF02625"/>
    </source>
</evidence>
<gene>
    <name evidence="3" type="primary">xdhC</name>
    <name evidence="3" type="ORF">Q4481_10135</name>
</gene>
<keyword evidence="4" id="KW-1185">Reference proteome</keyword>
<dbReference type="InterPro" id="IPR036291">
    <property type="entry name" value="NAD(P)-bd_dom_sf"/>
</dbReference>
<name>A0ABT8YKX1_9HYPH</name>
<dbReference type="Pfam" id="PF02625">
    <property type="entry name" value="XdhC_CoxI"/>
    <property type="match status" value="1"/>
</dbReference>
<dbReference type="Proteomes" id="UP001174932">
    <property type="component" value="Unassembled WGS sequence"/>
</dbReference>